<feature type="compositionally biased region" description="Basic residues" evidence="1">
    <location>
        <begin position="689"/>
        <end position="699"/>
    </location>
</feature>
<feature type="compositionally biased region" description="Basic and acidic residues" evidence="1">
    <location>
        <begin position="846"/>
        <end position="857"/>
    </location>
</feature>
<feature type="region of interest" description="Disordered" evidence="1">
    <location>
        <begin position="273"/>
        <end position="293"/>
    </location>
</feature>
<feature type="compositionally biased region" description="Low complexity" evidence="1">
    <location>
        <begin position="780"/>
        <end position="809"/>
    </location>
</feature>
<dbReference type="Proteomes" id="UP001283361">
    <property type="component" value="Unassembled WGS sequence"/>
</dbReference>
<evidence type="ECO:0000313" key="2">
    <source>
        <dbReference type="EMBL" id="KAK3772254.1"/>
    </source>
</evidence>
<feature type="region of interest" description="Disordered" evidence="1">
    <location>
        <begin position="315"/>
        <end position="349"/>
    </location>
</feature>
<feature type="region of interest" description="Disordered" evidence="1">
    <location>
        <begin position="652"/>
        <end position="869"/>
    </location>
</feature>
<dbReference type="EMBL" id="JAWDGP010003645">
    <property type="protein sequence ID" value="KAK3772254.1"/>
    <property type="molecule type" value="Genomic_DNA"/>
</dbReference>
<evidence type="ECO:0000313" key="3">
    <source>
        <dbReference type="Proteomes" id="UP001283361"/>
    </source>
</evidence>
<feature type="region of interest" description="Disordered" evidence="1">
    <location>
        <begin position="62"/>
        <end position="88"/>
    </location>
</feature>
<feature type="region of interest" description="Disordered" evidence="1">
    <location>
        <begin position="556"/>
        <end position="593"/>
    </location>
</feature>
<proteinExistence type="predicted"/>
<keyword evidence="3" id="KW-1185">Reference proteome</keyword>
<organism evidence="2 3">
    <name type="scientific">Elysia crispata</name>
    <name type="common">lettuce slug</name>
    <dbReference type="NCBI Taxonomy" id="231223"/>
    <lineage>
        <taxon>Eukaryota</taxon>
        <taxon>Metazoa</taxon>
        <taxon>Spiralia</taxon>
        <taxon>Lophotrochozoa</taxon>
        <taxon>Mollusca</taxon>
        <taxon>Gastropoda</taxon>
        <taxon>Heterobranchia</taxon>
        <taxon>Euthyneura</taxon>
        <taxon>Panpulmonata</taxon>
        <taxon>Sacoglossa</taxon>
        <taxon>Placobranchoidea</taxon>
        <taxon>Plakobranchidae</taxon>
        <taxon>Elysia</taxon>
    </lineage>
</organism>
<feature type="region of interest" description="Disordered" evidence="1">
    <location>
        <begin position="146"/>
        <end position="187"/>
    </location>
</feature>
<feature type="compositionally biased region" description="Low complexity" evidence="1">
    <location>
        <begin position="719"/>
        <end position="735"/>
    </location>
</feature>
<protein>
    <submittedName>
        <fullName evidence="2">Uncharacterized protein</fullName>
    </submittedName>
</protein>
<feature type="compositionally biased region" description="Low complexity" evidence="1">
    <location>
        <begin position="146"/>
        <end position="182"/>
    </location>
</feature>
<name>A0AAE0ZMM9_9GAST</name>
<feature type="region of interest" description="Disordered" evidence="1">
    <location>
        <begin position="893"/>
        <end position="927"/>
    </location>
</feature>
<feature type="compositionally biased region" description="Polar residues" evidence="1">
    <location>
        <begin position="704"/>
        <end position="718"/>
    </location>
</feature>
<feature type="compositionally biased region" description="Polar residues" evidence="1">
    <location>
        <begin position="417"/>
        <end position="434"/>
    </location>
</feature>
<feature type="compositionally biased region" description="Basic residues" evidence="1">
    <location>
        <begin position="458"/>
        <end position="472"/>
    </location>
</feature>
<feature type="compositionally biased region" description="Low complexity" evidence="1">
    <location>
        <begin position="62"/>
        <end position="74"/>
    </location>
</feature>
<reference evidence="2" key="1">
    <citation type="journal article" date="2023" name="G3 (Bethesda)">
        <title>A reference genome for the long-term kleptoplast-retaining sea slug Elysia crispata morphotype clarki.</title>
        <authorList>
            <person name="Eastman K.E."/>
            <person name="Pendleton A.L."/>
            <person name="Shaikh M.A."/>
            <person name="Suttiyut T."/>
            <person name="Ogas R."/>
            <person name="Tomko P."/>
            <person name="Gavelis G."/>
            <person name="Widhalm J.R."/>
            <person name="Wisecaver J.H."/>
        </authorList>
    </citation>
    <scope>NUCLEOTIDE SEQUENCE</scope>
    <source>
        <strain evidence="2">ECLA1</strain>
    </source>
</reference>
<comment type="caution">
    <text evidence="2">The sequence shown here is derived from an EMBL/GenBank/DDBJ whole genome shotgun (WGS) entry which is preliminary data.</text>
</comment>
<feature type="compositionally biased region" description="Polar residues" evidence="1">
    <location>
        <begin position="810"/>
        <end position="824"/>
    </location>
</feature>
<sequence>MVVISGLTAMHHHNSRPRQAGVVKANATANSYGGGGGEGHHIHAKRRPPAGNSTLIDVGPGCSSSSGSDYEGGSTMESVKPQLPKSHSHNHQFYRFEDKDQARRSQEPGFFYNGEQNSGDENQLDVSFENTNMLVKAQRRTSLEQFLSSPLSTPSPNSSPSSSPRKSASFTSKSSNNFTNKNGMLRNHVTDTSRHFVQNKNGMKDNSRDYVLLSQYWSDLRHSSQEDKSSQDLSADNDLHASSAGSSATAGVNLLAQYSDSCLIDAGDHQVRTSASSHSKQTRGQLGDSTSSLKIDLTQSSTPCVTPMSQNIILQSNNGRKKPPKLSGAGPLFHDGKRGNSFGESEQNLSVSRLGKSRNFLPSSSLDSPFASTSRLDTWGPSYVTASFFMSNSGAAVPLHHPVPRRGIPDGVRRSHSSGLFASVSSPQRTSDVNGSSSTTMSGTVGGSGGVTSSSKHAQPHQHHHHHHHRPRSSSNDMFTAPKLKHLNFVQHQSPLAAKNRFHSSTRDLSSINRDAASLVAGEYDTGSFRSVKMIHISKEEDSVSVKSLNVTQSSNMAAPVNGRDDLSFEEDPSTQQNSSYYSTLPRKGSHGQYLRRTLSHDPRAGEVTVKTSSVVVRTVSDSEIESDYVTLDRSYVPSSTARLCRVIEDIPHSSHRSQTPPIKTLLSPSSHSSSSKGLGHVDNFSSSKHVKRSRRKILHGSESGESNGDASPTTTNTVNLSPNLVNSTNSSNNSMHTGQLKTSTDDRRSFSTKKKYGPGPLRAMAESLGSVFTHKASSDSESPSRQSSSDTPLSPFDLSSPSSPISPLAMSTNYSTMQRSGSSRTKEHAQHQIGRMTRSKSLPDLQKDVGDAKEDSSDNAGKNYSDDEDGDEFGFLSYPISFSSSCASAVMNKAKSSPSPGARIFPKRWRTKSKAASTGAPEPAAMWTPGPPVTIFDFTSGALRSDIVRTHWTKKVLVLFHSYTAAIASQNVTSCIGDARNRWRLDWSHNGLHQEIQYLA</sequence>
<dbReference type="AlphaFoldDB" id="A0AAE0ZMM9"/>
<gene>
    <name evidence="2" type="ORF">RRG08_046839</name>
</gene>
<feature type="compositionally biased region" description="Polar residues" evidence="1">
    <location>
        <begin position="574"/>
        <end position="583"/>
    </location>
</feature>
<accession>A0AAE0ZMM9</accession>
<feature type="region of interest" description="Disordered" evidence="1">
    <location>
        <begin position="401"/>
        <end position="479"/>
    </location>
</feature>
<evidence type="ECO:0000256" key="1">
    <source>
        <dbReference type="SAM" id="MobiDB-lite"/>
    </source>
</evidence>